<keyword evidence="2" id="KW-0539">Nucleus</keyword>
<evidence type="ECO:0000256" key="3">
    <source>
        <dbReference type="SAM" id="MobiDB-lite"/>
    </source>
</evidence>
<gene>
    <name evidence="4" type="ORF">Sjap_019689</name>
</gene>
<proteinExistence type="predicted"/>
<comment type="caution">
    <text evidence="4">The sequence shown here is derived from an EMBL/GenBank/DDBJ whole genome shotgun (WGS) entry which is preliminary data.</text>
</comment>
<organism evidence="4 5">
    <name type="scientific">Stephania japonica</name>
    <dbReference type="NCBI Taxonomy" id="461633"/>
    <lineage>
        <taxon>Eukaryota</taxon>
        <taxon>Viridiplantae</taxon>
        <taxon>Streptophyta</taxon>
        <taxon>Embryophyta</taxon>
        <taxon>Tracheophyta</taxon>
        <taxon>Spermatophyta</taxon>
        <taxon>Magnoliopsida</taxon>
        <taxon>Ranunculales</taxon>
        <taxon>Menispermaceae</taxon>
        <taxon>Menispermoideae</taxon>
        <taxon>Cissampelideae</taxon>
        <taxon>Stephania</taxon>
    </lineage>
</organism>
<dbReference type="Proteomes" id="UP001417504">
    <property type="component" value="Unassembled WGS sequence"/>
</dbReference>
<keyword evidence="5" id="KW-1185">Reference proteome</keyword>
<comment type="subcellular location">
    <subcellularLocation>
        <location evidence="1">Nucleus</location>
    </subcellularLocation>
</comment>
<evidence type="ECO:0000313" key="5">
    <source>
        <dbReference type="Proteomes" id="UP001417504"/>
    </source>
</evidence>
<name>A0AAP0HZR4_9MAGN</name>
<feature type="region of interest" description="Disordered" evidence="3">
    <location>
        <begin position="157"/>
        <end position="185"/>
    </location>
</feature>
<protein>
    <submittedName>
        <fullName evidence="4">Uncharacterized protein</fullName>
    </submittedName>
</protein>
<dbReference type="GO" id="GO:0005634">
    <property type="term" value="C:nucleus"/>
    <property type="evidence" value="ECO:0007669"/>
    <property type="project" value="UniProtKB-SubCell"/>
</dbReference>
<dbReference type="AlphaFoldDB" id="A0AAP0HZR4"/>
<feature type="region of interest" description="Disordered" evidence="3">
    <location>
        <begin position="63"/>
        <end position="97"/>
    </location>
</feature>
<sequence>MPVECCRSNERIVMARGFINIGHRLTCFPIAESVKTAESANRSCNKRKDDEYEETSCTSLCSSSIGRDSDLKENDKDDDEGDEVQSSFRSGPLDSMDALEESLPIRRGISDFYGGKSKSFTSLQDASNCYSAKEIAKPDNAYTRKRKNLMNYMLRGGIGDEKESNNSDSHQGASKRSKRTHQSCGSNIVSEKELLLLTEPIQPSLI</sequence>
<evidence type="ECO:0000256" key="1">
    <source>
        <dbReference type="ARBA" id="ARBA00004123"/>
    </source>
</evidence>
<reference evidence="4 5" key="1">
    <citation type="submission" date="2024-01" db="EMBL/GenBank/DDBJ databases">
        <title>Genome assemblies of Stephania.</title>
        <authorList>
            <person name="Yang L."/>
        </authorList>
    </citation>
    <scope>NUCLEOTIDE SEQUENCE [LARGE SCALE GENOMIC DNA]</scope>
    <source>
        <strain evidence="4">QJT</strain>
        <tissue evidence="4">Leaf</tissue>
    </source>
</reference>
<dbReference type="PANTHER" id="PTHR33172">
    <property type="entry name" value="OS08G0516900 PROTEIN"/>
    <property type="match status" value="1"/>
</dbReference>
<dbReference type="EMBL" id="JBBNAE010000008">
    <property type="protein sequence ID" value="KAK9102435.1"/>
    <property type="molecule type" value="Genomic_DNA"/>
</dbReference>
<evidence type="ECO:0000256" key="2">
    <source>
        <dbReference type="ARBA" id="ARBA00023242"/>
    </source>
</evidence>
<accession>A0AAP0HZR4</accession>
<evidence type="ECO:0000313" key="4">
    <source>
        <dbReference type="EMBL" id="KAK9102435.1"/>
    </source>
</evidence>
<dbReference type="PANTHER" id="PTHR33172:SF96">
    <property type="entry name" value="PROTEIN OXIDATIVE STRESS 3 LIKE 3"/>
    <property type="match status" value="1"/>
</dbReference>
<dbReference type="InterPro" id="IPR051992">
    <property type="entry name" value="OxStress_Response_Reg"/>
</dbReference>
<dbReference type="GO" id="GO:0006950">
    <property type="term" value="P:response to stress"/>
    <property type="evidence" value="ECO:0007669"/>
    <property type="project" value="UniProtKB-ARBA"/>
</dbReference>